<accession>A0A8T2N0C5</accession>
<sequence length="55" mass="5723">MNYLSTVQQWWGEGKGGSPQSTQADGSEDGGVGGVVGRPSGVVLETLWASRTNVE</sequence>
<evidence type="ECO:0000313" key="2">
    <source>
        <dbReference type="EMBL" id="KAG9333959.1"/>
    </source>
</evidence>
<protein>
    <submittedName>
        <fullName evidence="2">Uncharacterized protein</fullName>
    </submittedName>
</protein>
<dbReference type="Proteomes" id="UP000824540">
    <property type="component" value="Unassembled WGS sequence"/>
</dbReference>
<comment type="caution">
    <text evidence="2">The sequence shown here is derived from an EMBL/GenBank/DDBJ whole genome shotgun (WGS) entry which is preliminary data.</text>
</comment>
<evidence type="ECO:0000313" key="3">
    <source>
        <dbReference type="Proteomes" id="UP000824540"/>
    </source>
</evidence>
<feature type="region of interest" description="Disordered" evidence="1">
    <location>
        <begin position="1"/>
        <end position="38"/>
    </location>
</feature>
<dbReference type="AlphaFoldDB" id="A0A8T2N0C5"/>
<name>A0A8T2N0C5_9TELE</name>
<dbReference type="EMBL" id="JAFBMS010000168">
    <property type="protein sequence ID" value="KAG9333959.1"/>
    <property type="molecule type" value="Genomic_DNA"/>
</dbReference>
<reference evidence="2" key="1">
    <citation type="thesis" date="2021" institute="BYU ScholarsArchive" country="Provo, UT, USA">
        <title>Applications of and Algorithms for Genome Assembly and Genomic Analyses with an Emphasis on Marine Teleosts.</title>
        <authorList>
            <person name="Pickett B.D."/>
        </authorList>
    </citation>
    <scope>NUCLEOTIDE SEQUENCE</scope>
    <source>
        <strain evidence="2">HI-2016</strain>
    </source>
</reference>
<keyword evidence="3" id="KW-1185">Reference proteome</keyword>
<gene>
    <name evidence="2" type="ORF">JZ751_009363</name>
</gene>
<organism evidence="2 3">
    <name type="scientific">Albula glossodonta</name>
    <name type="common">roundjaw bonefish</name>
    <dbReference type="NCBI Taxonomy" id="121402"/>
    <lineage>
        <taxon>Eukaryota</taxon>
        <taxon>Metazoa</taxon>
        <taxon>Chordata</taxon>
        <taxon>Craniata</taxon>
        <taxon>Vertebrata</taxon>
        <taxon>Euteleostomi</taxon>
        <taxon>Actinopterygii</taxon>
        <taxon>Neopterygii</taxon>
        <taxon>Teleostei</taxon>
        <taxon>Albuliformes</taxon>
        <taxon>Albulidae</taxon>
        <taxon>Albula</taxon>
    </lineage>
</organism>
<evidence type="ECO:0000256" key="1">
    <source>
        <dbReference type="SAM" id="MobiDB-lite"/>
    </source>
</evidence>
<proteinExistence type="predicted"/>